<dbReference type="SUPFAM" id="SSF49265">
    <property type="entry name" value="Fibronectin type III"/>
    <property type="match status" value="1"/>
</dbReference>
<dbReference type="FunFam" id="2.60.40.10:FF:001652">
    <property type="entry name" value="Uncharacterized protein"/>
    <property type="match status" value="1"/>
</dbReference>
<evidence type="ECO:0000256" key="1">
    <source>
        <dbReference type="ARBA" id="ARBA00004123"/>
    </source>
</evidence>
<dbReference type="PROSITE" id="PS50835">
    <property type="entry name" value="IG_LIKE"/>
    <property type="match status" value="18"/>
</dbReference>
<dbReference type="GO" id="GO:0005737">
    <property type="term" value="C:cytoplasm"/>
    <property type="evidence" value="ECO:0007669"/>
    <property type="project" value="UniProtKB-SubCell"/>
</dbReference>
<feature type="domain" description="Ig-like" evidence="11">
    <location>
        <begin position="1192"/>
        <end position="1252"/>
    </location>
</feature>
<reference evidence="13" key="2">
    <citation type="submission" date="2025-09" db="UniProtKB">
        <authorList>
            <consortium name="Ensembl"/>
        </authorList>
    </citation>
    <scope>IDENTIFICATION</scope>
</reference>
<feature type="region of interest" description="Disordered" evidence="10">
    <location>
        <begin position="2167"/>
        <end position="2206"/>
    </location>
</feature>
<feature type="domain" description="Ig-like" evidence="11">
    <location>
        <begin position="1363"/>
        <end position="1448"/>
    </location>
</feature>
<dbReference type="Proteomes" id="UP000694549">
    <property type="component" value="Unplaced"/>
</dbReference>
<comment type="similarity">
    <text evidence="3">Belongs to the protein kinase superfamily. CAMK Ser/Thr protein kinase family.</text>
</comment>
<organism evidence="13 14">
    <name type="scientific">Anas zonorhyncha</name>
    <name type="common">Eastern spot-billed duck</name>
    <dbReference type="NCBI Taxonomy" id="75864"/>
    <lineage>
        <taxon>Eukaryota</taxon>
        <taxon>Metazoa</taxon>
        <taxon>Chordata</taxon>
        <taxon>Craniata</taxon>
        <taxon>Vertebrata</taxon>
        <taxon>Euteleostomi</taxon>
        <taxon>Archelosauria</taxon>
        <taxon>Archosauria</taxon>
        <taxon>Dinosauria</taxon>
        <taxon>Saurischia</taxon>
        <taxon>Theropoda</taxon>
        <taxon>Coelurosauria</taxon>
        <taxon>Aves</taxon>
        <taxon>Neognathae</taxon>
        <taxon>Galloanserae</taxon>
        <taxon>Anseriformes</taxon>
        <taxon>Anatidae</taxon>
        <taxon>Anatinae</taxon>
        <taxon>Anas</taxon>
    </lineage>
</organism>
<dbReference type="FunFam" id="2.60.40.10:FF:000050">
    <property type="entry name" value="Titin isoform B"/>
    <property type="match status" value="1"/>
</dbReference>
<evidence type="ECO:0000256" key="4">
    <source>
        <dbReference type="ARBA" id="ARBA00022490"/>
    </source>
</evidence>
<dbReference type="SUPFAM" id="SSF48726">
    <property type="entry name" value="Immunoglobulin"/>
    <property type="match status" value="22"/>
</dbReference>
<feature type="domain" description="Ig-like" evidence="11">
    <location>
        <begin position="350"/>
        <end position="434"/>
    </location>
</feature>
<dbReference type="Ensembl" id="ENSAZOT00000033499.1">
    <property type="protein sequence ID" value="ENSAZOP00000031347.1"/>
    <property type="gene ID" value="ENSAZOG00000019400.1"/>
</dbReference>
<dbReference type="PANTHER" id="PTHR35971:SF5">
    <property type="entry name" value="OBSCURIN LIKE CYTOSKELETAL ADAPTOR 1"/>
    <property type="match status" value="1"/>
</dbReference>
<dbReference type="Pfam" id="PF07679">
    <property type="entry name" value="I-set"/>
    <property type="match status" value="19"/>
</dbReference>
<dbReference type="FunFam" id="2.60.40.10:FF:001084">
    <property type="entry name" value="obscurin-like isoform X3"/>
    <property type="match status" value="2"/>
</dbReference>
<feature type="domain" description="Ig-like" evidence="11">
    <location>
        <begin position="1635"/>
        <end position="1810"/>
    </location>
</feature>
<evidence type="ECO:0000256" key="10">
    <source>
        <dbReference type="SAM" id="MobiDB-lite"/>
    </source>
</evidence>
<evidence type="ECO:0000256" key="6">
    <source>
        <dbReference type="ARBA" id="ARBA00022737"/>
    </source>
</evidence>
<protein>
    <recommendedName>
        <fullName evidence="15">Obscurin-like protein 1</fullName>
    </recommendedName>
</protein>
<dbReference type="InterPro" id="IPR052385">
    <property type="entry name" value="Obscurin/Obscurin-like_Reg"/>
</dbReference>
<sequence>MEGLGGAPRFLAYPRAFTVQSGADAVLRCQIVGEPRPSILWEKDKAPIEPSGRFHVEAEGNVYSLLVSRVTPQDSGLYVCKAKNSVGETYAAATLKVEAGESQQEEEEDDEEEEGCPGSQAPTFLVGPSSLRVCRGEDVTFSCRVSGPSPTLLEWEKDGHKLGDLFESSHFAVGQAPEDWHFLKLFGARPPDAGVYVCRARSGSWEALAAAVLLVEPQVTDGTPGGSPSNGPQLLAQPQPRWHRHAGSDTWAPVPNGVPGAKAFAVSAGKHAKFRCYVTGKPKPEIIWQKDGKALAPSRRHLIYEDREGYFILKVLYCKPQDQGLYICTASNTAGQTLSAVQLRVKEHRVRFQVQLEDVEVSEREDAVLECHVPLETIPTAWFLEDRELQPSHKYVMEDHGVVRRLTIRDARTDDDGIYLCQMKDKGRSIAEVSVRGVIVKRLPRKLDVMEGENAAFCVETREAVEGICWSHNGLQLHETPRIVLKSFGRTHLLVLVHVTREDAGVISFTIGESQTSSQLRVKCVKRDPPSAPVAAQMSTEQSNAALLTWCPAPDVHHRPPSTYVLERREAAGGEWVQCLTTELAGRVQVLGDSVPREADYCFRVCAVNKHGRSGPVEFPGSVHLAPAARLERGLQDAWVQDGEDARFSLELSASVQGAWFLNGVRLGEEEGGRYGVQHCRMEHSLLIRGAQLAESGATVTFVAGGVRDSATLHVQAPPARIAPVPEAQRLRELPAGLPVLLECEVSPEGAPVRWLKDGEAVPLDGVIAMQQEGCVRRLLIRSATPADAGTYTCDTGDDAVSFVVTVTEAPVRIVSSNEGFPHAYTAGQRVELWCQLSRAEAPVCWYKDGEEVEEGESLVLEREGTRCRLVLPCARPQDAGEFVCDAGGDSVFYTITVAEAPVRIVSSNEGFPHAYTAGQRVELWCQLSRAEAPVCWYKDGEEVEEGESLVLEREGTRCRLVLPCARPQDTGEFICDAGDTSVSYHVVVAEPRVRILHPAQRSLELAVQAPGRVELRCELSVPDAPVRWFKDGLEVDESHNLRLLAEGARRCLLIPRSSAEDTGEYICESKDEAVSFDVKVSEPPVTILQPRRPPPVVKASPGDTVTLACELSRADAPVRWAKEGVRLEAGGSLVLEEEGAQRRLLIPAARAEHSGRYVCDAGDDTVTFTVQVSDPPVRILERDALLTHRHCRAMEDLVLEVLLSHAHGEVKWYKDGEKLQDTGHVRLEEDGARRSLVILGATSGDAGEYLCDTRDDSIIFCISVEAPEPPVTIVGNTGATEHRCLVAGEDLVLACELSRPDAAVRWLRDGREVQLGERVQVVSRGALRELTVRAAQPGDSGCYICDAASDRMVTSVEVAAQPVCILNKEEARSPLEVLEGDSVTLVARLSPETAVARWQKDGQTLRSGGRLLVCSEGPVRSLTIKQAELGDAGIFLCDAGDDEVNFTLHVKEAPVLFVNKQEEREKLLVLEGGSAVLSAVVSKEPADVTWLGPQQHMVAGERCQLRQDGRVHSLVLCNVAKEDAGVYTCLSPNDQMQFDVSVRELQVKFLRGLSDVRARQGETVVLWCELCKARGDVVWLKDGRPLAPDTRREVRVQGRERSLVLSRVGPEDAGEYCCESNDDRTLATLTVQVPRVVEIIAELHSLTVLEGDDATFKCMVSPEDVAVAWQLNGQPVVPSERLLVARSGLCHSLTIRRCQPADAATVTANAEGLLSTARLSVQEAQVLFVRKLRDVVAEEEQDACLEVEVSHEAAEVQWLKQGVLLQPSGKHQLQESGRRRTLTIRSVSPSDRGTYRCESLHDRTQAKLSVEPRKVSIRRPLADVETFEKETATFLLELSHASVPGVWARGGVRVKPSSTCRISATGCTHSLTLEGLTLQDSGTITFTTDTLRCSARLIVREPPITMLKLPRDQGVPESGVATFECELSRPNAEVKWLKDGRELRPGPHCRTYSVGRRRLLQLSCCELPDAGVYTCDAGDCQASATLHVHEHQVCVVQELQDARLREGDNAVFTCEVSHGDVAGEWFRDGEKIKVSSTVKIRQEGPRHFLLLCAVRPEDAGRIRFVARTAASEASLQVEALPIRIVKPLRDKTVLARHKATLECTVSHARGRVRWLRGDTEIFAGDKYEICNLDCYRTLIIHRVGPEDEDSYTCDAFDDRSTARLLVEGEQRGGPTGTGSRCDPTASLAPAPTPGTLPSPTVAWRG</sequence>
<dbReference type="FunFam" id="2.60.40.10:FF:000464">
    <property type="entry name" value="Putative obscurin-like protein 1"/>
    <property type="match status" value="1"/>
</dbReference>
<evidence type="ECO:0000256" key="2">
    <source>
        <dbReference type="ARBA" id="ARBA00004496"/>
    </source>
</evidence>
<dbReference type="InterPro" id="IPR003598">
    <property type="entry name" value="Ig_sub2"/>
</dbReference>
<dbReference type="InterPro" id="IPR003599">
    <property type="entry name" value="Ig_sub"/>
</dbReference>
<dbReference type="SMART" id="SM00408">
    <property type="entry name" value="IGc2"/>
    <property type="match status" value="16"/>
</dbReference>
<keyword evidence="8" id="KW-0539">Nucleus</keyword>
<dbReference type="InterPro" id="IPR003961">
    <property type="entry name" value="FN3_dom"/>
</dbReference>
<feature type="domain" description="Ig-like" evidence="11">
    <location>
        <begin position="1992"/>
        <end position="2077"/>
    </location>
</feature>
<evidence type="ECO:0000256" key="3">
    <source>
        <dbReference type="ARBA" id="ARBA00006692"/>
    </source>
</evidence>
<keyword evidence="5" id="KW-0597">Phosphoprotein</keyword>
<feature type="domain" description="Ig-like" evidence="11">
    <location>
        <begin position="992"/>
        <end position="1082"/>
    </location>
</feature>
<reference evidence="13" key="1">
    <citation type="submission" date="2025-08" db="UniProtKB">
        <authorList>
            <consortium name="Ensembl"/>
        </authorList>
    </citation>
    <scope>IDENTIFICATION</scope>
</reference>
<dbReference type="FunFam" id="2.60.40.10:FF:001002">
    <property type="entry name" value="obscurin-like protein 1 isoform X2"/>
    <property type="match status" value="1"/>
</dbReference>
<feature type="domain" description="Ig-like" evidence="11">
    <location>
        <begin position="1084"/>
        <end position="1170"/>
    </location>
</feature>
<evidence type="ECO:0000259" key="12">
    <source>
        <dbReference type="PROSITE" id="PS50853"/>
    </source>
</evidence>
<dbReference type="PANTHER" id="PTHR35971">
    <property type="entry name" value="SI:DKEY-31G6.6"/>
    <property type="match status" value="1"/>
</dbReference>
<dbReference type="InterPro" id="IPR036116">
    <property type="entry name" value="FN3_sf"/>
</dbReference>
<feature type="domain" description="Ig-like" evidence="11">
    <location>
        <begin position="811"/>
        <end position="897"/>
    </location>
</feature>
<evidence type="ECO:0008006" key="15">
    <source>
        <dbReference type="Google" id="ProtNLM"/>
    </source>
</evidence>
<evidence type="ECO:0000256" key="9">
    <source>
        <dbReference type="ARBA" id="ARBA00023319"/>
    </source>
</evidence>
<dbReference type="SMART" id="SM00409">
    <property type="entry name" value="IG"/>
    <property type="match status" value="22"/>
</dbReference>
<dbReference type="Gene3D" id="2.60.40.10">
    <property type="entry name" value="Immunoglobulins"/>
    <property type="match status" value="23"/>
</dbReference>
<feature type="region of interest" description="Disordered" evidence="10">
    <location>
        <begin position="219"/>
        <end position="247"/>
    </location>
</feature>
<keyword evidence="7" id="KW-1015">Disulfide bond</keyword>
<evidence type="ECO:0000313" key="14">
    <source>
        <dbReference type="Proteomes" id="UP000694549"/>
    </source>
</evidence>
<evidence type="ECO:0000256" key="8">
    <source>
        <dbReference type="ARBA" id="ARBA00023242"/>
    </source>
</evidence>
<dbReference type="FunFam" id="2.60.40.10:FF:000211">
    <property type="entry name" value="Obscurin-like protein 1"/>
    <property type="match status" value="7"/>
</dbReference>
<feature type="domain" description="Ig-like" evidence="11">
    <location>
        <begin position="1270"/>
        <end position="1360"/>
    </location>
</feature>
<feature type="domain" description="Ig-like" evidence="11">
    <location>
        <begin position="902"/>
        <end position="990"/>
    </location>
</feature>
<feature type="domain" description="Ig-like" evidence="11">
    <location>
        <begin position="718"/>
        <end position="808"/>
    </location>
</feature>
<dbReference type="FunFam" id="2.60.40.10:FF:000569">
    <property type="entry name" value="obscurin-like protein 1 isoform X2"/>
    <property type="match status" value="1"/>
</dbReference>
<dbReference type="InterPro" id="IPR013783">
    <property type="entry name" value="Ig-like_fold"/>
</dbReference>
<feature type="region of interest" description="Disordered" evidence="10">
    <location>
        <begin position="98"/>
        <end position="122"/>
    </location>
</feature>
<feature type="domain" description="Ig-like" evidence="11">
    <location>
        <begin position="1903"/>
        <end position="1988"/>
    </location>
</feature>
<comment type="subcellular location">
    <subcellularLocation>
        <location evidence="2">Cytoplasm</location>
    </subcellularLocation>
    <subcellularLocation>
        <location evidence="1">Nucleus</location>
    </subcellularLocation>
</comment>
<dbReference type="FunFam" id="2.60.40.10:FF:000502">
    <property type="entry name" value="obscurin-like protein 1 isoform X2"/>
    <property type="match status" value="1"/>
</dbReference>
<feature type="domain" description="Ig-like" evidence="11">
    <location>
        <begin position="122"/>
        <end position="220"/>
    </location>
</feature>
<name>A0A8B9W1J2_9AVES</name>
<feature type="compositionally biased region" description="Acidic residues" evidence="10">
    <location>
        <begin position="103"/>
        <end position="115"/>
    </location>
</feature>
<feature type="domain" description="Ig-like" evidence="11">
    <location>
        <begin position="255"/>
        <end position="339"/>
    </location>
</feature>
<feature type="domain" description="Ig-like" evidence="11">
    <location>
        <begin position="1533"/>
        <end position="1631"/>
    </location>
</feature>
<dbReference type="InterPro" id="IPR036179">
    <property type="entry name" value="Ig-like_dom_sf"/>
</dbReference>
<feature type="domain" description="Ig-like" evidence="11">
    <location>
        <begin position="2082"/>
        <end position="2156"/>
    </location>
</feature>
<keyword evidence="9" id="KW-0393">Immunoglobulin domain</keyword>
<feature type="domain" description="Fibronectin type-III" evidence="12">
    <location>
        <begin position="529"/>
        <end position="628"/>
    </location>
</feature>
<dbReference type="InterPro" id="IPR007110">
    <property type="entry name" value="Ig-like_dom"/>
</dbReference>
<evidence type="ECO:0000256" key="5">
    <source>
        <dbReference type="ARBA" id="ARBA00022553"/>
    </source>
</evidence>
<dbReference type="GO" id="GO:0005634">
    <property type="term" value="C:nucleus"/>
    <property type="evidence" value="ECO:0007669"/>
    <property type="project" value="UniProtKB-SubCell"/>
</dbReference>
<dbReference type="FunFam" id="2.60.40.10:FF:000241">
    <property type="entry name" value="obscurin-like protein 1 isoform X2"/>
    <property type="match status" value="3"/>
</dbReference>
<proteinExistence type="inferred from homology"/>
<keyword evidence="4" id="KW-0963">Cytoplasm</keyword>
<feature type="domain" description="Ig-like" evidence="11">
    <location>
        <begin position="1455"/>
        <end position="1530"/>
    </location>
</feature>
<evidence type="ECO:0000259" key="11">
    <source>
        <dbReference type="PROSITE" id="PS50835"/>
    </source>
</evidence>
<dbReference type="InterPro" id="IPR013098">
    <property type="entry name" value="Ig_I-set"/>
</dbReference>
<evidence type="ECO:0000313" key="13">
    <source>
        <dbReference type="Ensembl" id="ENSAZOP00000031347.1"/>
    </source>
</evidence>
<dbReference type="CDD" id="cd00063">
    <property type="entry name" value="FN3"/>
    <property type="match status" value="1"/>
</dbReference>
<keyword evidence="6" id="KW-0677">Repeat</keyword>
<dbReference type="PROSITE" id="PS50853">
    <property type="entry name" value="FN3"/>
    <property type="match status" value="1"/>
</dbReference>
<accession>A0A8B9W1J2</accession>
<evidence type="ECO:0000256" key="7">
    <source>
        <dbReference type="ARBA" id="ARBA00023157"/>
    </source>
</evidence>
<feature type="domain" description="Ig-like" evidence="11">
    <location>
        <begin position="8"/>
        <end position="96"/>
    </location>
</feature>
<keyword evidence="14" id="KW-1185">Reference proteome</keyword>